<gene>
    <name evidence="1" type="ORF">ABVT43_11570</name>
</gene>
<dbReference type="SUPFAM" id="SSF54593">
    <property type="entry name" value="Glyoxalase/Bleomycin resistance protein/Dihydroxybiphenyl dioxygenase"/>
    <property type="match status" value="1"/>
</dbReference>
<dbReference type="PANTHER" id="PTHR36113:SF3">
    <property type="entry name" value="SLL5075 PROTEIN"/>
    <property type="match status" value="1"/>
</dbReference>
<dbReference type="Gene3D" id="3.10.180.10">
    <property type="entry name" value="2,3-Dihydroxybiphenyl 1,2-Dioxygenase, domain 1"/>
    <property type="match status" value="1"/>
</dbReference>
<comment type="caution">
    <text evidence="1">The sequence shown here is derived from an EMBL/GenBank/DDBJ whole genome shotgun (WGS) entry which is preliminary data.</text>
</comment>
<dbReference type="EMBL" id="JBEVCJ010000013">
    <property type="protein sequence ID" value="MET1255766.1"/>
    <property type="molecule type" value="Genomic_DNA"/>
</dbReference>
<dbReference type="InterPro" id="IPR029068">
    <property type="entry name" value="Glyas_Bleomycin-R_OHBP_Dase"/>
</dbReference>
<evidence type="ECO:0000313" key="2">
    <source>
        <dbReference type="Proteomes" id="UP001548189"/>
    </source>
</evidence>
<accession>A0ABV2BV10</accession>
<name>A0ABV2BV10_9GAMM</name>
<reference evidence="1 2" key="1">
    <citation type="submission" date="2024-06" db="EMBL/GenBank/DDBJ databases">
        <authorList>
            <person name="Li F."/>
        </authorList>
    </citation>
    <scope>NUCLEOTIDE SEQUENCE [LARGE SCALE GENOMIC DNA]</scope>
    <source>
        <strain evidence="1 2">GXAS 311</strain>
    </source>
</reference>
<dbReference type="InterPro" id="IPR004360">
    <property type="entry name" value="Glyas_Fos-R_dOase_dom"/>
</dbReference>
<dbReference type="Proteomes" id="UP001548189">
    <property type="component" value="Unassembled WGS sequence"/>
</dbReference>
<dbReference type="InterPro" id="IPR037523">
    <property type="entry name" value="VOC_core"/>
</dbReference>
<organism evidence="1 2">
    <name type="scientific">Aliikangiella maris</name>
    <dbReference type="NCBI Taxonomy" id="3162458"/>
    <lineage>
        <taxon>Bacteria</taxon>
        <taxon>Pseudomonadati</taxon>
        <taxon>Pseudomonadota</taxon>
        <taxon>Gammaproteobacteria</taxon>
        <taxon>Oceanospirillales</taxon>
        <taxon>Pleioneaceae</taxon>
        <taxon>Aliikangiella</taxon>
    </lineage>
</organism>
<evidence type="ECO:0000313" key="1">
    <source>
        <dbReference type="EMBL" id="MET1255766.1"/>
    </source>
</evidence>
<sequence length="120" mass="13987">MKLDHIVIMLSDMENHFAFYEVLLPQLGFRKIREHVFVNDEGNHLDFKQAPDADYCYRRYAPGLNHIGFTAHSEAQLIEIKNIMANARFDVPEIQTFDEGRAIFFKDSDGMRIEVACYQS</sequence>
<keyword evidence="2" id="KW-1185">Reference proteome</keyword>
<dbReference type="Pfam" id="PF00903">
    <property type="entry name" value="Glyoxalase"/>
    <property type="match status" value="1"/>
</dbReference>
<proteinExistence type="predicted"/>
<dbReference type="InterPro" id="IPR051332">
    <property type="entry name" value="Fosfomycin_Res_Enzymes"/>
</dbReference>
<dbReference type="PROSITE" id="PS51819">
    <property type="entry name" value="VOC"/>
    <property type="match status" value="1"/>
</dbReference>
<dbReference type="PANTHER" id="PTHR36113">
    <property type="entry name" value="LYASE, PUTATIVE-RELATED-RELATED"/>
    <property type="match status" value="1"/>
</dbReference>
<protein>
    <submittedName>
        <fullName evidence="1">VOC family protein</fullName>
    </submittedName>
</protein>